<accession>A0A0R1W0F7</accession>
<evidence type="ECO:0000313" key="1">
    <source>
        <dbReference type="EMBL" id="KRM11344.1"/>
    </source>
</evidence>
<reference evidence="1 2" key="1">
    <citation type="journal article" date="2015" name="Genome Announc.">
        <title>Expanding the biotechnology potential of lactobacilli through comparative genomics of 213 strains and associated genera.</title>
        <authorList>
            <person name="Sun Z."/>
            <person name="Harris H.M."/>
            <person name="McCann A."/>
            <person name="Guo C."/>
            <person name="Argimon S."/>
            <person name="Zhang W."/>
            <person name="Yang X."/>
            <person name="Jeffery I.B."/>
            <person name="Cooney J.C."/>
            <person name="Kagawa T.F."/>
            <person name="Liu W."/>
            <person name="Song Y."/>
            <person name="Salvetti E."/>
            <person name="Wrobel A."/>
            <person name="Rasinkangas P."/>
            <person name="Parkhill J."/>
            <person name="Rea M.C."/>
            <person name="O'Sullivan O."/>
            <person name="Ritari J."/>
            <person name="Douillard F.P."/>
            <person name="Paul Ross R."/>
            <person name="Yang R."/>
            <person name="Briner A.E."/>
            <person name="Felis G.E."/>
            <person name="de Vos W.M."/>
            <person name="Barrangou R."/>
            <person name="Klaenhammer T.R."/>
            <person name="Caufield P.W."/>
            <person name="Cui Y."/>
            <person name="Zhang H."/>
            <person name="O'Toole P.W."/>
        </authorList>
    </citation>
    <scope>NUCLEOTIDE SEQUENCE [LARGE SCALE GENOMIC DNA]</scope>
    <source>
        <strain evidence="1 2">DSM 5007</strain>
    </source>
</reference>
<protein>
    <submittedName>
        <fullName evidence="1">Transcription regulator</fullName>
    </submittedName>
</protein>
<dbReference type="OrthoDB" id="9810250at2"/>
<proteinExistence type="predicted"/>
<gene>
    <name evidence="1" type="ORF">FD16_GL000933</name>
</gene>
<organism evidence="1 2">
    <name type="scientific">Paucilactobacillus suebicus DSM 5007 = KCTC 3549</name>
    <dbReference type="NCBI Taxonomy" id="1423807"/>
    <lineage>
        <taxon>Bacteria</taxon>
        <taxon>Bacillati</taxon>
        <taxon>Bacillota</taxon>
        <taxon>Bacilli</taxon>
        <taxon>Lactobacillales</taxon>
        <taxon>Lactobacillaceae</taxon>
        <taxon>Paucilactobacillus</taxon>
    </lineage>
</organism>
<evidence type="ECO:0000313" key="2">
    <source>
        <dbReference type="Proteomes" id="UP000051820"/>
    </source>
</evidence>
<comment type="caution">
    <text evidence="1">The sequence shown here is derived from an EMBL/GenBank/DDBJ whole genome shotgun (WGS) entry which is preliminary data.</text>
</comment>
<sequence>MNAVFQKVLDEEAIDTNSLYEHPFKLLAQIKSSELKDIIQFQSHDDQFISAFFNFFVEQLINRRQEISELDKCFFVGRVKAIPQWIQRTNQKFNIFSDYDELDRIFSIGVEALR</sequence>
<dbReference type="AlphaFoldDB" id="A0A0R1W0F7"/>
<dbReference type="RefSeq" id="WP_155804429.1">
    <property type="nucleotide sequence ID" value="NZ_AZGF01000020.1"/>
</dbReference>
<dbReference type="Proteomes" id="UP000051820">
    <property type="component" value="Unassembled WGS sequence"/>
</dbReference>
<dbReference type="EMBL" id="AZGF01000020">
    <property type="protein sequence ID" value="KRM11344.1"/>
    <property type="molecule type" value="Genomic_DNA"/>
</dbReference>
<name>A0A0R1W0F7_9LACO</name>
<dbReference type="PATRIC" id="fig|1423807.3.peg.946"/>
<keyword evidence="2" id="KW-1185">Reference proteome</keyword>